<dbReference type="EMBL" id="JBHUOM010000008">
    <property type="protein sequence ID" value="MFD2934960.1"/>
    <property type="molecule type" value="Genomic_DNA"/>
</dbReference>
<organism evidence="1 2">
    <name type="scientific">Spirosoma flavum</name>
    <dbReference type="NCBI Taxonomy" id="2048557"/>
    <lineage>
        <taxon>Bacteria</taxon>
        <taxon>Pseudomonadati</taxon>
        <taxon>Bacteroidota</taxon>
        <taxon>Cytophagia</taxon>
        <taxon>Cytophagales</taxon>
        <taxon>Cytophagaceae</taxon>
        <taxon>Spirosoma</taxon>
    </lineage>
</organism>
<sequence>MPFVATNPLSQRLAVLERLWQEFRRMPNARLCRWLFAPGEDWFLDIFLQDQAGPDAVSNDIFVTLRTPVQHWQSYFEQALEDLSDLIGHDVALLAERDLIIHWSSETGKSKEDHLTQFVGFLNRFVKGLRVHTDGVLVLCLLPQAYASTIVLDQMLTALLLGGLSPDVRIMVADTIGEERLATLPGRFGADVYSHPIDLQLQKVIRQLAALGSPIAPDVKFRQWHAELSAAITQRNLRDVLYFANNCLLICQQEHWSGLEGSVHLSVAQAYVDHHQYEEALDRYNRVIDQMEGLFSKGDKAAGQISIMAWLGAGSVYWELRQRQRAIDVYELASQRAEALQEWLLAMESHRRLGVAQTRESRTQLAETHYLRLFKLGEHLPPEQHQVARLPEIGWAFWQQQQTPEKRRKADELLSQLLGSGWRKGQM</sequence>
<dbReference type="SMART" id="SM00028">
    <property type="entry name" value="TPR"/>
    <property type="match status" value="3"/>
</dbReference>
<proteinExistence type="predicted"/>
<accession>A0ABW6AMC4</accession>
<evidence type="ECO:0000313" key="1">
    <source>
        <dbReference type="EMBL" id="MFD2934960.1"/>
    </source>
</evidence>
<protein>
    <submittedName>
        <fullName evidence="1">Tol-pal system YbgF family protein</fullName>
    </submittedName>
</protein>
<evidence type="ECO:0000313" key="2">
    <source>
        <dbReference type="Proteomes" id="UP001597512"/>
    </source>
</evidence>
<gene>
    <name evidence="1" type="ORF">ACFS25_14285</name>
</gene>
<dbReference type="RefSeq" id="WP_381501967.1">
    <property type="nucleotide sequence ID" value="NZ_JBHUOM010000008.1"/>
</dbReference>
<keyword evidence="2" id="KW-1185">Reference proteome</keyword>
<name>A0ABW6AMC4_9BACT</name>
<reference evidence="2" key="1">
    <citation type="journal article" date="2019" name="Int. J. Syst. Evol. Microbiol.">
        <title>The Global Catalogue of Microorganisms (GCM) 10K type strain sequencing project: providing services to taxonomists for standard genome sequencing and annotation.</title>
        <authorList>
            <consortium name="The Broad Institute Genomics Platform"/>
            <consortium name="The Broad Institute Genome Sequencing Center for Infectious Disease"/>
            <person name="Wu L."/>
            <person name="Ma J."/>
        </authorList>
    </citation>
    <scope>NUCLEOTIDE SEQUENCE [LARGE SCALE GENOMIC DNA]</scope>
    <source>
        <strain evidence="2">KCTC 52490</strain>
    </source>
</reference>
<dbReference type="Proteomes" id="UP001597512">
    <property type="component" value="Unassembled WGS sequence"/>
</dbReference>
<dbReference type="SUPFAM" id="SSF48452">
    <property type="entry name" value="TPR-like"/>
    <property type="match status" value="1"/>
</dbReference>
<dbReference type="InterPro" id="IPR019734">
    <property type="entry name" value="TPR_rpt"/>
</dbReference>
<comment type="caution">
    <text evidence="1">The sequence shown here is derived from an EMBL/GenBank/DDBJ whole genome shotgun (WGS) entry which is preliminary data.</text>
</comment>
<dbReference type="Gene3D" id="1.25.40.10">
    <property type="entry name" value="Tetratricopeptide repeat domain"/>
    <property type="match status" value="1"/>
</dbReference>
<dbReference type="InterPro" id="IPR011990">
    <property type="entry name" value="TPR-like_helical_dom_sf"/>
</dbReference>